<accession>A0A8S3UTR3</accession>
<name>A0A8S3UTR3_MYTED</name>
<comment type="caution">
    <text evidence="2">The sequence shown here is derived from an EMBL/GenBank/DDBJ whole genome shotgun (WGS) entry which is preliminary data.</text>
</comment>
<dbReference type="EMBL" id="CAJPWZ010002784">
    <property type="protein sequence ID" value="CAG2245723.1"/>
    <property type="molecule type" value="Genomic_DNA"/>
</dbReference>
<sequence>MGVNGNRKMINDNLDKIQDEMLRELKATEEKESSKLRQLINSLKQKEEEISELQDNIASIKKTPNHHQTFGKILVIADALYLVHTVTERKASPINGIDIPQKHRQAESYTIVGKNSLDYPQCLHYYRNDNKLLVANTRNDPFVSLVVELLD</sequence>
<feature type="coiled-coil region" evidence="1">
    <location>
        <begin position="11"/>
        <end position="63"/>
    </location>
</feature>
<evidence type="ECO:0000256" key="1">
    <source>
        <dbReference type="SAM" id="Coils"/>
    </source>
</evidence>
<dbReference type="Proteomes" id="UP000683360">
    <property type="component" value="Unassembled WGS sequence"/>
</dbReference>
<protein>
    <submittedName>
        <fullName evidence="2">Uncharacterized protein</fullName>
    </submittedName>
</protein>
<gene>
    <name evidence="2" type="ORF">MEDL_57725</name>
</gene>
<keyword evidence="1" id="KW-0175">Coiled coil</keyword>
<organism evidence="2 3">
    <name type="scientific">Mytilus edulis</name>
    <name type="common">Blue mussel</name>
    <dbReference type="NCBI Taxonomy" id="6550"/>
    <lineage>
        <taxon>Eukaryota</taxon>
        <taxon>Metazoa</taxon>
        <taxon>Spiralia</taxon>
        <taxon>Lophotrochozoa</taxon>
        <taxon>Mollusca</taxon>
        <taxon>Bivalvia</taxon>
        <taxon>Autobranchia</taxon>
        <taxon>Pteriomorphia</taxon>
        <taxon>Mytilida</taxon>
        <taxon>Mytiloidea</taxon>
        <taxon>Mytilidae</taxon>
        <taxon>Mytilinae</taxon>
        <taxon>Mytilus</taxon>
    </lineage>
</organism>
<evidence type="ECO:0000313" key="2">
    <source>
        <dbReference type="EMBL" id="CAG2245723.1"/>
    </source>
</evidence>
<keyword evidence="3" id="KW-1185">Reference proteome</keyword>
<proteinExistence type="predicted"/>
<reference evidence="2" key="1">
    <citation type="submission" date="2021-03" db="EMBL/GenBank/DDBJ databases">
        <authorList>
            <person name="Bekaert M."/>
        </authorList>
    </citation>
    <scope>NUCLEOTIDE SEQUENCE</scope>
</reference>
<evidence type="ECO:0000313" key="3">
    <source>
        <dbReference type="Proteomes" id="UP000683360"/>
    </source>
</evidence>
<dbReference type="AlphaFoldDB" id="A0A8S3UTR3"/>